<feature type="region of interest" description="Disordered" evidence="1">
    <location>
        <begin position="1"/>
        <end position="42"/>
    </location>
</feature>
<feature type="compositionally biased region" description="Polar residues" evidence="1">
    <location>
        <begin position="13"/>
        <end position="26"/>
    </location>
</feature>
<name>A0A0F7L3B6_9VIRU</name>
<reference evidence="2" key="2">
    <citation type="submission" date="2015-03" db="EMBL/GenBank/DDBJ databases">
        <authorList>
            <person name="Chow C.-E.T."/>
            <person name="Winget D.M."/>
            <person name="White R.A.III."/>
            <person name="Hallam S.J."/>
            <person name="Suttle C.A."/>
        </authorList>
    </citation>
    <scope>NUCLEOTIDE SEQUENCE</scope>
    <source>
        <strain evidence="2">Anoxic3_1</strain>
    </source>
</reference>
<protein>
    <submittedName>
        <fullName evidence="2">Uncharacterized protein</fullName>
    </submittedName>
</protein>
<evidence type="ECO:0000256" key="1">
    <source>
        <dbReference type="SAM" id="MobiDB-lite"/>
    </source>
</evidence>
<dbReference type="EMBL" id="KR029577">
    <property type="protein sequence ID" value="AKH45942.1"/>
    <property type="molecule type" value="Genomic_DNA"/>
</dbReference>
<accession>A0A0F7L3B6</accession>
<evidence type="ECO:0000313" key="2">
    <source>
        <dbReference type="EMBL" id="AKH45942.1"/>
    </source>
</evidence>
<feature type="region of interest" description="Disordered" evidence="1">
    <location>
        <begin position="58"/>
        <end position="77"/>
    </location>
</feature>
<reference evidence="2" key="1">
    <citation type="journal article" date="2015" name="Front. Microbiol.">
        <title>Combining genomic sequencing methods to explore viral diversity and reveal potential virus-host interactions.</title>
        <authorList>
            <person name="Chow C.E."/>
            <person name="Winget D.M."/>
            <person name="White R.A.III."/>
            <person name="Hallam S.J."/>
            <person name="Suttle C.A."/>
        </authorList>
    </citation>
    <scope>NUCLEOTIDE SEQUENCE</scope>
    <source>
        <strain evidence="2">Anoxic3_1</strain>
    </source>
</reference>
<organism evidence="2">
    <name type="scientific">uncultured marine virus</name>
    <dbReference type="NCBI Taxonomy" id="186617"/>
    <lineage>
        <taxon>Viruses</taxon>
        <taxon>environmental samples</taxon>
    </lineage>
</organism>
<proteinExistence type="predicted"/>
<sequence>MSTYLPDPHPVFQSHTTRRSSPTTIWSPKPEQKASLDFVPSSSSMPIGSMRNFFSSSSSSPSCGIGAEPMQSSRRSKILESARGYAPLACSSRISSATSSTDLGAPFRKQRRLASSKTEWFARPA</sequence>